<evidence type="ECO:0000256" key="1">
    <source>
        <dbReference type="SAM" id="SignalP"/>
    </source>
</evidence>
<evidence type="ECO:0000313" key="3">
    <source>
        <dbReference type="Proteomes" id="UP000267900"/>
    </source>
</evidence>
<proteinExistence type="predicted"/>
<name>A0A3Q9FX75_STRLT</name>
<feature type="chain" id="PRO_5018533664" description="Lipoprotein" evidence="1">
    <location>
        <begin position="29"/>
        <end position="151"/>
    </location>
</feature>
<dbReference type="EMBL" id="CP034587">
    <property type="protein sequence ID" value="AZQ72438.1"/>
    <property type="molecule type" value="Genomic_DNA"/>
</dbReference>
<evidence type="ECO:0008006" key="4">
    <source>
        <dbReference type="Google" id="ProtNLM"/>
    </source>
</evidence>
<gene>
    <name evidence="2" type="ORF">EKH77_15550</name>
</gene>
<sequence length="151" mass="15331">MKRTILRAAVVPVLAAVAFGIAAPSACAATAPAKAADATAGPSVAVNKIFLGKGIVASVDVSFDYVCTDATDHVAVELVSGPTTLKATKARSALECDGAKHTSFVEWAARTIPGDTPAKATAGLYTKKGELQALVSEKTMKPGYGLPPFGN</sequence>
<protein>
    <recommendedName>
        <fullName evidence="4">Lipoprotein</fullName>
    </recommendedName>
</protein>
<keyword evidence="1" id="KW-0732">Signal</keyword>
<reference evidence="2 3" key="1">
    <citation type="submission" date="2018-12" db="EMBL/GenBank/DDBJ databases">
        <title>The whole draft genome of Streptomyce luteoverticillatus CGMCC 15060.</title>
        <authorList>
            <person name="Feng Z."/>
            <person name="Chen G."/>
            <person name="Zhang J."/>
            <person name="Zhu H."/>
            <person name="Yu X."/>
            <person name="Zhang W."/>
            <person name="Zhang X."/>
        </authorList>
    </citation>
    <scope>NUCLEOTIDE SEQUENCE [LARGE SCALE GENOMIC DNA]</scope>
    <source>
        <strain evidence="2 3">CGMCC 15060</strain>
    </source>
</reference>
<dbReference type="RefSeq" id="WP_126914960.1">
    <property type="nucleotide sequence ID" value="NZ_CP034587.1"/>
</dbReference>
<feature type="signal peptide" evidence="1">
    <location>
        <begin position="1"/>
        <end position="28"/>
    </location>
</feature>
<accession>A0A3Q9FX75</accession>
<dbReference type="AlphaFoldDB" id="A0A3Q9FX75"/>
<evidence type="ECO:0000313" key="2">
    <source>
        <dbReference type="EMBL" id="AZQ72438.1"/>
    </source>
</evidence>
<keyword evidence="3" id="KW-1185">Reference proteome</keyword>
<organism evidence="2 3">
    <name type="scientific">Streptomyces luteoverticillatus</name>
    <name type="common">Streptoverticillium luteoverticillatus</name>
    <dbReference type="NCBI Taxonomy" id="66425"/>
    <lineage>
        <taxon>Bacteria</taxon>
        <taxon>Bacillati</taxon>
        <taxon>Actinomycetota</taxon>
        <taxon>Actinomycetes</taxon>
        <taxon>Kitasatosporales</taxon>
        <taxon>Streptomycetaceae</taxon>
        <taxon>Streptomyces</taxon>
    </lineage>
</organism>
<dbReference type="Proteomes" id="UP000267900">
    <property type="component" value="Chromosome"/>
</dbReference>